<comment type="caution">
    <text evidence="2">The sequence shown here is derived from an EMBL/GenBank/DDBJ whole genome shotgun (WGS) entry which is preliminary data.</text>
</comment>
<keyword evidence="1" id="KW-1133">Transmembrane helix</keyword>
<proteinExistence type="predicted"/>
<protein>
    <submittedName>
        <fullName evidence="2">Uncharacterized protein</fullName>
    </submittedName>
</protein>
<evidence type="ECO:0000313" key="2">
    <source>
        <dbReference type="EMBL" id="KKP88528.1"/>
    </source>
</evidence>
<organism evidence="2 3">
    <name type="scientific">Berkelbacteria bacterium GW2011_GWA2_35_9</name>
    <dbReference type="NCBI Taxonomy" id="1618333"/>
    <lineage>
        <taxon>Bacteria</taxon>
        <taxon>Candidatus Berkelbacteria</taxon>
    </lineage>
</organism>
<name>A0A0G0D5E4_9BACT</name>
<dbReference type="STRING" id="1618333.UR93_C0012G0006"/>
<sequence length="182" mass="20977">MKNKTLTYLIIFILLTFVWLWSLMMLNGKNKELISFQKTISEKINEEKAINNVVEKVNLNSISFEELNSVLPNNSNFQKFVFFLENSADNNSCEIIIDFETKPKNKSVSKLNTQTKTTKNFVDMIIEISGSEDGIKKTLNDIEKGNYFIEFSSVDYIARSDDKSLATLKAKGKVYVDKEFRQ</sequence>
<reference evidence="2 3" key="1">
    <citation type="journal article" date="2015" name="Nature">
        <title>rRNA introns, odd ribosomes, and small enigmatic genomes across a large radiation of phyla.</title>
        <authorList>
            <person name="Brown C.T."/>
            <person name="Hug L.A."/>
            <person name="Thomas B.C."/>
            <person name="Sharon I."/>
            <person name="Castelle C.J."/>
            <person name="Singh A."/>
            <person name="Wilkins M.J."/>
            <person name="Williams K.H."/>
            <person name="Banfield J.F."/>
        </authorList>
    </citation>
    <scope>NUCLEOTIDE SEQUENCE [LARGE SCALE GENOMIC DNA]</scope>
</reference>
<dbReference type="AlphaFoldDB" id="A0A0G0D5E4"/>
<accession>A0A0G0D5E4</accession>
<feature type="transmembrane region" description="Helical" evidence="1">
    <location>
        <begin position="6"/>
        <end position="26"/>
    </location>
</feature>
<evidence type="ECO:0000256" key="1">
    <source>
        <dbReference type="SAM" id="Phobius"/>
    </source>
</evidence>
<keyword evidence="1" id="KW-0472">Membrane</keyword>
<keyword evidence="1" id="KW-0812">Transmembrane</keyword>
<gene>
    <name evidence="2" type="ORF">UR93_C0012G0006</name>
</gene>
<evidence type="ECO:0000313" key="3">
    <source>
        <dbReference type="Proteomes" id="UP000034316"/>
    </source>
</evidence>
<dbReference type="Proteomes" id="UP000034316">
    <property type="component" value="Unassembled WGS sequence"/>
</dbReference>
<dbReference type="EMBL" id="LBRB01000012">
    <property type="protein sequence ID" value="KKP88528.1"/>
    <property type="molecule type" value="Genomic_DNA"/>
</dbReference>